<protein>
    <submittedName>
        <fullName evidence="1">Uncharacterized protein</fullName>
    </submittedName>
</protein>
<proteinExistence type="predicted"/>
<gene>
    <name evidence="1" type="ORF">FEM48_Zijuj01G0207500</name>
</gene>
<dbReference type="AlphaFoldDB" id="A0A978W3G7"/>
<reference evidence="1" key="1">
    <citation type="journal article" date="2021" name="Front. Plant Sci.">
        <title>Chromosome-Scale Genome Assembly for Chinese Sour Jujube and Insights Into Its Genome Evolution and Domestication Signature.</title>
        <authorList>
            <person name="Shen L.-Y."/>
            <person name="Luo H."/>
            <person name="Wang X.-L."/>
            <person name="Wang X.-M."/>
            <person name="Qiu X.-J."/>
            <person name="Liu H."/>
            <person name="Zhou S.-S."/>
            <person name="Jia K.-H."/>
            <person name="Nie S."/>
            <person name="Bao Y.-T."/>
            <person name="Zhang R.-G."/>
            <person name="Yun Q.-Z."/>
            <person name="Chai Y.-H."/>
            <person name="Lu J.-Y."/>
            <person name="Li Y."/>
            <person name="Zhao S.-W."/>
            <person name="Mao J.-F."/>
            <person name="Jia S.-G."/>
            <person name="Mao Y.-M."/>
        </authorList>
    </citation>
    <scope>NUCLEOTIDE SEQUENCE</scope>
    <source>
        <strain evidence="1">AT0</strain>
        <tissue evidence="1">Leaf</tissue>
    </source>
</reference>
<evidence type="ECO:0000313" key="1">
    <source>
        <dbReference type="EMBL" id="KAH7546501.1"/>
    </source>
</evidence>
<comment type="caution">
    <text evidence="1">The sequence shown here is derived from an EMBL/GenBank/DDBJ whole genome shotgun (WGS) entry which is preliminary data.</text>
</comment>
<name>A0A978W3G7_ZIZJJ</name>
<organism evidence="1 2">
    <name type="scientific">Ziziphus jujuba var. spinosa</name>
    <dbReference type="NCBI Taxonomy" id="714518"/>
    <lineage>
        <taxon>Eukaryota</taxon>
        <taxon>Viridiplantae</taxon>
        <taxon>Streptophyta</taxon>
        <taxon>Embryophyta</taxon>
        <taxon>Tracheophyta</taxon>
        <taxon>Spermatophyta</taxon>
        <taxon>Magnoliopsida</taxon>
        <taxon>eudicotyledons</taxon>
        <taxon>Gunneridae</taxon>
        <taxon>Pentapetalae</taxon>
        <taxon>rosids</taxon>
        <taxon>fabids</taxon>
        <taxon>Rosales</taxon>
        <taxon>Rhamnaceae</taxon>
        <taxon>Paliureae</taxon>
        <taxon>Ziziphus</taxon>
    </lineage>
</organism>
<sequence>MPLIYKKQRMLDFREPTCENGHKLILTICRRTNCRSVRMELLMEEEALNLFLEIVGYDVTSVRKIT</sequence>
<accession>A0A978W3G7</accession>
<dbReference type="EMBL" id="JAEACU010000001">
    <property type="protein sequence ID" value="KAH7546501.1"/>
    <property type="molecule type" value="Genomic_DNA"/>
</dbReference>
<evidence type="ECO:0000313" key="2">
    <source>
        <dbReference type="Proteomes" id="UP000813462"/>
    </source>
</evidence>
<dbReference type="Proteomes" id="UP000813462">
    <property type="component" value="Unassembled WGS sequence"/>
</dbReference>